<protein>
    <submittedName>
        <fullName evidence="8">Catenin-beta-like protein</fullName>
    </submittedName>
</protein>
<evidence type="ECO:0000256" key="1">
    <source>
        <dbReference type="ARBA" id="ARBA00004123"/>
    </source>
</evidence>
<dbReference type="AlphaFoldDB" id="A0A9P8Y6E9"/>
<keyword evidence="4" id="KW-0175">Coiled coil</keyword>
<dbReference type="OrthoDB" id="1898821at2759"/>
<dbReference type="PANTHER" id="PTHR14978:SF0">
    <property type="entry name" value="BETA-CATENIN-LIKE PROTEIN 1"/>
    <property type="match status" value="1"/>
</dbReference>
<evidence type="ECO:0000256" key="5">
    <source>
        <dbReference type="ARBA" id="ARBA00023242"/>
    </source>
</evidence>
<keyword evidence="3" id="KW-0677">Repeat</keyword>
<evidence type="ECO:0000313" key="9">
    <source>
        <dbReference type="Proteomes" id="UP000756346"/>
    </source>
</evidence>
<keyword evidence="2" id="KW-0597">Phosphoprotein</keyword>
<keyword evidence="5" id="KW-0539">Nucleus</keyword>
<dbReference type="EMBL" id="JAGTJQ010000005">
    <property type="protein sequence ID" value="KAH7030778.1"/>
    <property type="molecule type" value="Genomic_DNA"/>
</dbReference>
<evidence type="ECO:0000256" key="4">
    <source>
        <dbReference type="ARBA" id="ARBA00023054"/>
    </source>
</evidence>
<dbReference type="PANTHER" id="PTHR14978">
    <property type="entry name" value="BETA-CATENIN-LIKE PROTEIN 1 NUCLEAR ASSOCIATED PROTEIN"/>
    <property type="match status" value="1"/>
</dbReference>
<dbReference type="InterPro" id="IPR013180">
    <property type="entry name" value="CTNNBL1_N"/>
</dbReference>
<evidence type="ECO:0000259" key="7">
    <source>
        <dbReference type="SMART" id="SM01156"/>
    </source>
</evidence>
<feature type="domain" description="Beta-catenin-like protein 1 N-terminal" evidence="7">
    <location>
        <begin position="92"/>
        <end position="199"/>
    </location>
</feature>
<dbReference type="SMART" id="SM01156">
    <property type="entry name" value="DUF1716"/>
    <property type="match status" value="1"/>
</dbReference>
<evidence type="ECO:0000313" key="8">
    <source>
        <dbReference type="EMBL" id="KAH7030778.1"/>
    </source>
</evidence>
<dbReference type="Gene3D" id="1.25.10.10">
    <property type="entry name" value="Leucine-rich Repeat Variant"/>
    <property type="match status" value="1"/>
</dbReference>
<evidence type="ECO:0000256" key="2">
    <source>
        <dbReference type="ARBA" id="ARBA00022553"/>
    </source>
</evidence>
<comment type="subcellular location">
    <subcellularLocation>
        <location evidence="1">Nucleus</location>
    </subcellularLocation>
</comment>
<comment type="caution">
    <text evidence="8">The sequence shown here is derived from an EMBL/GenBank/DDBJ whole genome shotgun (WGS) entry which is preliminary data.</text>
</comment>
<dbReference type="RefSeq" id="XP_046012458.1">
    <property type="nucleotide sequence ID" value="XM_046151649.1"/>
</dbReference>
<reference evidence="8" key="1">
    <citation type="journal article" date="2021" name="Nat. Commun.">
        <title>Genetic determinants of endophytism in the Arabidopsis root mycobiome.</title>
        <authorList>
            <person name="Mesny F."/>
            <person name="Miyauchi S."/>
            <person name="Thiergart T."/>
            <person name="Pickel B."/>
            <person name="Atanasova L."/>
            <person name="Karlsson M."/>
            <person name="Huettel B."/>
            <person name="Barry K.W."/>
            <person name="Haridas S."/>
            <person name="Chen C."/>
            <person name="Bauer D."/>
            <person name="Andreopoulos W."/>
            <person name="Pangilinan J."/>
            <person name="LaButti K."/>
            <person name="Riley R."/>
            <person name="Lipzen A."/>
            <person name="Clum A."/>
            <person name="Drula E."/>
            <person name="Henrissat B."/>
            <person name="Kohler A."/>
            <person name="Grigoriev I.V."/>
            <person name="Martin F.M."/>
            <person name="Hacquard S."/>
        </authorList>
    </citation>
    <scope>NUCLEOTIDE SEQUENCE</scope>
    <source>
        <strain evidence="8">MPI-CAGE-CH-0230</strain>
    </source>
</reference>
<dbReference type="InterPro" id="IPR011989">
    <property type="entry name" value="ARM-like"/>
</dbReference>
<dbReference type="FunFam" id="1.25.10.10:FF:001136">
    <property type="entry name" value="Beta-catenin-like protein 1"/>
    <property type="match status" value="1"/>
</dbReference>
<name>A0A9P8Y6E9_9PEZI</name>
<dbReference type="GeneID" id="70181195"/>
<dbReference type="InterPro" id="IPR039678">
    <property type="entry name" value="CTNNBL1"/>
</dbReference>
<proteinExistence type="predicted"/>
<sequence>MTSIDDLFKAHSNKRKLEPLRNPEEVYKSRRLTPDGHSDRQARVDNHSEHDGAEDDTAAGPALPTDDYGPDLPPDDGDDDEGRFFGGGITTSEARVLDYVEGGDDVGKVGSDRIDSSWLRRTALNFEKRVSKNAELRAKFESDPRKFIQSEADLDADIKALSILAEHPELYPEFAKLGCVATLVSLLAHENTDIAIDAIEIVNEFTDEDVNAAEPEWNAMVDALLEADLLGLLVSNLERLDESEEVDRNGIYYAMSIIENLCSRTGTAEQVAKNEKLLRWLLKRAQRKETNPPVSQNKQYAAEILAILVQSSSPNRRVLASLDAADIMLQLVAAYRKRDPEKGGEEEEYMENLFEALTCVVDEPEGKLRFVEAEGVELCLIMLKEGKLSKAAALRLLDHAVGGATGFEVCQKVVEAGGLKTIFTMFMKKSLDGQTAEHLVGILASLLRLLPAESPERIRTLAKFVEKNYEKTIKLVQLRRTYAARMAPIEQSIRMEQSRLSAEEKEEAADGWFLRRLDAGLYALQTLDVVLAWLVAEDDGARSVIEQELAERDETLAVIRNTLQEQLDGMDTDDAGANESRDMLSALLQFVQ</sequence>
<dbReference type="InterPro" id="IPR016024">
    <property type="entry name" value="ARM-type_fold"/>
</dbReference>
<feature type="region of interest" description="Disordered" evidence="6">
    <location>
        <begin position="1"/>
        <end position="84"/>
    </location>
</feature>
<organism evidence="8 9">
    <name type="scientific">Microdochium trichocladiopsis</name>
    <dbReference type="NCBI Taxonomy" id="1682393"/>
    <lineage>
        <taxon>Eukaryota</taxon>
        <taxon>Fungi</taxon>
        <taxon>Dikarya</taxon>
        <taxon>Ascomycota</taxon>
        <taxon>Pezizomycotina</taxon>
        <taxon>Sordariomycetes</taxon>
        <taxon>Xylariomycetidae</taxon>
        <taxon>Xylariales</taxon>
        <taxon>Microdochiaceae</taxon>
        <taxon>Microdochium</taxon>
    </lineage>
</organism>
<dbReference type="SUPFAM" id="SSF48371">
    <property type="entry name" value="ARM repeat"/>
    <property type="match status" value="1"/>
</dbReference>
<accession>A0A9P8Y6E9</accession>
<dbReference type="GO" id="GO:0010467">
    <property type="term" value="P:gene expression"/>
    <property type="evidence" value="ECO:0007669"/>
    <property type="project" value="UniProtKB-ARBA"/>
</dbReference>
<gene>
    <name evidence="8" type="ORF">B0I36DRAFT_288427</name>
</gene>
<evidence type="ECO:0000256" key="6">
    <source>
        <dbReference type="SAM" id="MobiDB-lite"/>
    </source>
</evidence>
<feature type="compositionally biased region" description="Basic and acidic residues" evidence="6">
    <location>
        <begin position="15"/>
        <end position="51"/>
    </location>
</feature>
<dbReference type="Proteomes" id="UP000756346">
    <property type="component" value="Unassembled WGS sequence"/>
</dbReference>
<keyword evidence="9" id="KW-1185">Reference proteome</keyword>
<dbReference type="Pfam" id="PF08216">
    <property type="entry name" value="CTNNBL"/>
    <property type="match status" value="1"/>
</dbReference>
<evidence type="ECO:0000256" key="3">
    <source>
        <dbReference type="ARBA" id="ARBA00022737"/>
    </source>
</evidence>
<dbReference type="GO" id="GO:0005681">
    <property type="term" value="C:spliceosomal complex"/>
    <property type="evidence" value="ECO:0007669"/>
    <property type="project" value="TreeGrafter"/>
</dbReference>